<comment type="caution">
    <text evidence="1">The sequence shown here is derived from an EMBL/GenBank/DDBJ whole genome shotgun (WGS) entry which is preliminary data.</text>
</comment>
<organism evidence="1 2">
    <name type="scientific">Tritonibacter litoralis</name>
    <dbReference type="NCBI Taxonomy" id="2662264"/>
    <lineage>
        <taxon>Bacteria</taxon>
        <taxon>Pseudomonadati</taxon>
        <taxon>Pseudomonadota</taxon>
        <taxon>Alphaproteobacteria</taxon>
        <taxon>Rhodobacterales</taxon>
        <taxon>Paracoccaceae</taxon>
        <taxon>Tritonibacter</taxon>
    </lineage>
</organism>
<reference evidence="1 2" key="1">
    <citation type="submission" date="2019-10" db="EMBL/GenBank/DDBJ databases">
        <title>Epibacterium sp. nov., isolated from seawater.</title>
        <authorList>
            <person name="Zhang X."/>
            <person name="Li N."/>
        </authorList>
    </citation>
    <scope>NUCLEOTIDE SEQUENCE [LARGE SCALE GENOMIC DNA]</scope>
    <source>
        <strain evidence="1 2">SM1979</strain>
    </source>
</reference>
<dbReference type="RefSeq" id="WP_153214492.1">
    <property type="nucleotide sequence ID" value="NZ_WIBF01000001.1"/>
</dbReference>
<proteinExistence type="predicted"/>
<sequence>MVEISEIKDTSSLEAWLGGRFREYATVMAARSALRTLPLFWDWSLSERARKSGFMALPLLKCSFTAAVSSRYPKVSMKQIGVDVSEILNARAKGISSAAWDAGYAVDSAVRLQAGHAANAAYDAVTDVFVQKFFTGEPGSGFAEARSMADASIWGNVRSDCSDLKRGIDLLSSPLWRDENPLADLWADLRPKILSAENWQPGDWRFWVEWYEQMLDPITNPPNWELLKQVALLEPEVWDAGPKDVSEAIAEIENRFALLGETKAWQQRAEALEAEIAALKMRSHNQPPELVEDIEALEAPVLDLTQNLAVVAEELEKPEPEKHLLRRCGEVIRDAALAIIKYCGSIANDVIRAGAKTLGTGGAGLVLDSAFNDGRLVEYATKLINGVVGG</sequence>
<evidence type="ECO:0000313" key="2">
    <source>
        <dbReference type="Proteomes" id="UP000444174"/>
    </source>
</evidence>
<evidence type="ECO:0000313" key="1">
    <source>
        <dbReference type="EMBL" id="MQQ07626.1"/>
    </source>
</evidence>
<gene>
    <name evidence="1" type="ORF">GFB49_04085</name>
</gene>
<dbReference type="Proteomes" id="UP000444174">
    <property type="component" value="Unassembled WGS sequence"/>
</dbReference>
<keyword evidence="2" id="KW-1185">Reference proteome</keyword>
<dbReference type="EMBL" id="WIBF01000001">
    <property type="protein sequence ID" value="MQQ07626.1"/>
    <property type="molecule type" value="Genomic_DNA"/>
</dbReference>
<protein>
    <submittedName>
        <fullName evidence="1">Uncharacterized protein</fullName>
    </submittedName>
</protein>
<name>A0A843Y9M9_9RHOB</name>
<accession>A0A843Y9M9</accession>
<dbReference type="AlphaFoldDB" id="A0A843Y9M9"/>